<keyword evidence="4" id="KW-1185">Reference proteome</keyword>
<dbReference type="AlphaFoldDB" id="A0A015M5W0"/>
<keyword evidence="2" id="KW-0732">Signal</keyword>
<evidence type="ECO:0000256" key="1">
    <source>
        <dbReference type="SAM" id="MobiDB-lite"/>
    </source>
</evidence>
<evidence type="ECO:0000313" key="4">
    <source>
        <dbReference type="Proteomes" id="UP000022910"/>
    </source>
</evidence>
<feature type="compositionally biased region" description="Low complexity" evidence="1">
    <location>
        <begin position="55"/>
        <end position="68"/>
    </location>
</feature>
<reference evidence="3 4" key="1">
    <citation type="submission" date="2014-02" db="EMBL/GenBank/DDBJ databases">
        <title>Single nucleus genome sequencing reveals high similarity among nuclei of an endomycorrhizal fungus.</title>
        <authorList>
            <person name="Lin K."/>
            <person name="Geurts R."/>
            <person name="Zhang Z."/>
            <person name="Limpens E."/>
            <person name="Saunders D.G."/>
            <person name="Mu D."/>
            <person name="Pang E."/>
            <person name="Cao H."/>
            <person name="Cha H."/>
            <person name="Lin T."/>
            <person name="Zhou Q."/>
            <person name="Shang Y."/>
            <person name="Li Y."/>
            <person name="Ivanov S."/>
            <person name="Sharma T."/>
            <person name="Velzen R.V."/>
            <person name="Ruijter N.D."/>
            <person name="Aanen D.K."/>
            <person name="Win J."/>
            <person name="Kamoun S."/>
            <person name="Bisseling T."/>
            <person name="Huang S."/>
        </authorList>
    </citation>
    <scope>NUCLEOTIDE SEQUENCE [LARGE SCALE GENOMIC DNA]</scope>
    <source>
        <strain evidence="4">DAOM197198w</strain>
    </source>
</reference>
<feature type="chain" id="PRO_5001475164" evidence="2">
    <location>
        <begin position="29"/>
        <end position="88"/>
    </location>
</feature>
<dbReference type="EMBL" id="JEMT01024818">
    <property type="protein sequence ID" value="EXX62193.1"/>
    <property type="molecule type" value="Genomic_DNA"/>
</dbReference>
<proteinExistence type="predicted"/>
<organism evidence="3 4">
    <name type="scientific">Rhizophagus irregularis (strain DAOM 197198w)</name>
    <name type="common">Glomus intraradices</name>
    <dbReference type="NCBI Taxonomy" id="1432141"/>
    <lineage>
        <taxon>Eukaryota</taxon>
        <taxon>Fungi</taxon>
        <taxon>Fungi incertae sedis</taxon>
        <taxon>Mucoromycota</taxon>
        <taxon>Glomeromycotina</taxon>
        <taxon>Glomeromycetes</taxon>
        <taxon>Glomerales</taxon>
        <taxon>Glomeraceae</taxon>
        <taxon>Rhizophagus</taxon>
    </lineage>
</organism>
<accession>A0A015M5W0</accession>
<feature type="region of interest" description="Disordered" evidence="1">
    <location>
        <begin position="32"/>
        <end position="88"/>
    </location>
</feature>
<sequence>MFNIGFKHKHALVLIVVLAALLITVNFASPLTRRIDTGLQKRQTDNSTITPSPTPTDSTTPTTPPDDGTSGGPGPGGGDGGPGGPGGP</sequence>
<gene>
    <name evidence="3" type="ORF">RirG_164120</name>
</gene>
<dbReference type="Proteomes" id="UP000022910">
    <property type="component" value="Unassembled WGS sequence"/>
</dbReference>
<feature type="signal peptide" evidence="2">
    <location>
        <begin position="1"/>
        <end position="28"/>
    </location>
</feature>
<evidence type="ECO:0000313" key="3">
    <source>
        <dbReference type="EMBL" id="EXX62193.1"/>
    </source>
</evidence>
<evidence type="ECO:0000256" key="2">
    <source>
        <dbReference type="SAM" id="SignalP"/>
    </source>
</evidence>
<feature type="compositionally biased region" description="Gly residues" evidence="1">
    <location>
        <begin position="69"/>
        <end position="88"/>
    </location>
</feature>
<name>A0A015M5W0_RHIIW</name>
<comment type="caution">
    <text evidence="3">The sequence shown here is derived from an EMBL/GenBank/DDBJ whole genome shotgun (WGS) entry which is preliminary data.</text>
</comment>
<protein>
    <submittedName>
        <fullName evidence="3">Uncharacterized protein</fullName>
    </submittedName>
</protein>